<accession>A0ABZ2NJS9</accession>
<keyword evidence="2" id="KW-1185">Reference proteome</keyword>
<organism evidence="1 2">
    <name type="scientific">Metabacillus sediminis</name>
    <dbReference type="NCBI Taxonomy" id="3117746"/>
    <lineage>
        <taxon>Bacteria</taxon>
        <taxon>Bacillati</taxon>
        <taxon>Bacillota</taxon>
        <taxon>Bacilli</taxon>
        <taxon>Bacillales</taxon>
        <taxon>Bacillaceae</taxon>
        <taxon>Metabacillus</taxon>
    </lineage>
</organism>
<reference evidence="1 2" key="1">
    <citation type="submission" date="2024-02" db="EMBL/GenBank/DDBJ databases">
        <title>Seven novel Bacillus-like species.</title>
        <authorList>
            <person name="Liu G."/>
        </authorList>
    </citation>
    <scope>NUCLEOTIDE SEQUENCE [LARGE SCALE GENOMIC DNA]</scope>
    <source>
        <strain evidence="1 2">FJAT-52054</strain>
    </source>
</reference>
<gene>
    <name evidence="1" type="ORF">WCV65_02835</name>
</gene>
<dbReference type="EMBL" id="CP147407">
    <property type="protein sequence ID" value="WXB97455.1"/>
    <property type="molecule type" value="Genomic_DNA"/>
</dbReference>
<proteinExistence type="predicted"/>
<evidence type="ECO:0000313" key="1">
    <source>
        <dbReference type="EMBL" id="WXB97455.1"/>
    </source>
</evidence>
<sequence length="43" mass="4721">MVLTVGLPIVGGFFMTAENLVSITGKPSSAPYNDVKMRFRFVE</sequence>
<name>A0ABZ2NJS9_9BACI</name>
<dbReference type="RefSeq" id="WP_338779897.1">
    <property type="nucleotide sequence ID" value="NZ_CP147407.1"/>
</dbReference>
<evidence type="ECO:0000313" key="2">
    <source>
        <dbReference type="Proteomes" id="UP001377337"/>
    </source>
</evidence>
<dbReference type="Proteomes" id="UP001377337">
    <property type="component" value="Chromosome"/>
</dbReference>
<protein>
    <submittedName>
        <fullName evidence="1">Uncharacterized protein</fullName>
    </submittedName>
</protein>